<dbReference type="Pfam" id="PF06224">
    <property type="entry name" value="AlkZ-like"/>
    <property type="match status" value="1"/>
</dbReference>
<evidence type="ECO:0000313" key="2">
    <source>
        <dbReference type="Proteomes" id="UP000215027"/>
    </source>
</evidence>
<evidence type="ECO:0008006" key="3">
    <source>
        <dbReference type="Google" id="ProtNLM"/>
    </source>
</evidence>
<dbReference type="PANTHER" id="PTHR30528">
    <property type="entry name" value="CYTOPLASMIC PROTEIN"/>
    <property type="match status" value="1"/>
</dbReference>
<dbReference type="AlphaFoldDB" id="A0A160T0X5"/>
<name>A0A160T0X5_9CHLR</name>
<dbReference type="Proteomes" id="UP000215027">
    <property type="component" value="Chromosome I"/>
</dbReference>
<reference evidence="1" key="1">
    <citation type="submission" date="2016-01" db="EMBL/GenBank/DDBJ databases">
        <authorList>
            <person name="Mcilroy J.S."/>
            <person name="Karst M S."/>
            <person name="Albertsen M."/>
        </authorList>
    </citation>
    <scope>NUCLEOTIDE SEQUENCE</scope>
    <source>
        <strain evidence="1">Cfx-K</strain>
    </source>
</reference>
<dbReference type="PANTHER" id="PTHR30528:SF0">
    <property type="entry name" value="CYTOPLASMIC PROTEIN"/>
    <property type="match status" value="1"/>
</dbReference>
<accession>A0A160T0X5</accession>
<dbReference type="OrthoDB" id="9787207at2"/>
<dbReference type="EMBL" id="LN890655">
    <property type="protein sequence ID" value="CUS03631.2"/>
    <property type="molecule type" value="Genomic_DNA"/>
</dbReference>
<sequence>MALLTLTPTEARRLAVAAQQLEAPRPNPSRADLLDTIRRITCLQIDPINVVARTQLLVPFSRLGNYDPADLEGLLWDDKALFEYWAHAASIVLADDYPIFRPQMTHRELGNGIWQQRAYQWWAANAGFRQGILDEMAARGPLFAEEIASRPDEAWAYENTWGSSKDVGQMLDMMWYRGDVTVTRRQGNGYGLKKQWGLMEHQLGSRVHEPPVDRPSLVRRAVERAMPALGPARLRDVRRYFTRHTYPGLNTALAGLEADGVIQKIAIRDDGGDWPGPWYLHRDLLPELERLRRGEWRPQTVLLSPFDNLIADRDRAHLLFDFFYRIEIYTSPAKRQYGYYVMPILHGETLIGRVDPKMDRQNSRLVINAIHLEPGSEWDSATRAAVTVAIESLAGFLGAESIEFPSGYPSP</sequence>
<dbReference type="KEGG" id="pbf:CFX0092_A1753"/>
<dbReference type="RefSeq" id="WP_095043089.1">
    <property type="nucleotide sequence ID" value="NZ_LN890655.1"/>
</dbReference>
<dbReference type="InterPro" id="IPR009351">
    <property type="entry name" value="AlkZ-like"/>
</dbReference>
<keyword evidence="2" id="KW-1185">Reference proteome</keyword>
<protein>
    <recommendedName>
        <fullName evidence="3">Winged helix-turn-helix domain-containing protein</fullName>
    </recommendedName>
</protein>
<gene>
    <name evidence="1" type="ORF">CFX0092_A1753</name>
</gene>
<evidence type="ECO:0000313" key="1">
    <source>
        <dbReference type="EMBL" id="CUS03631.2"/>
    </source>
</evidence>
<proteinExistence type="predicted"/>
<organism evidence="1 2">
    <name type="scientific">Candidatus Promineifilum breve</name>
    <dbReference type="NCBI Taxonomy" id="1806508"/>
    <lineage>
        <taxon>Bacteria</taxon>
        <taxon>Bacillati</taxon>
        <taxon>Chloroflexota</taxon>
        <taxon>Ardenticatenia</taxon>
        <taxon>Candidatus Promineifilales</taxon>
        <taxon>Candidatus Promineifilaceae</taxon>
        <taxon>Candidatus Promineifilum</taxon>
    </lineage>
</organism>